<reference evidence="2" key="1">
    <citation type="submission" date="2020-12" db="EMBL/GenBank/DDBJ databases">
        <title>Antrihabitans popcorni sp. nov. and Antrihabitans auranticaus sp. nov., isolated from a larva cave.</title>
        <authorList>
            <person name="Lee S.D."/>
            <person name="Kim I.S."/>
        </authorList>
    </citation>
    <scope>NUCLEOTIDE SEQUENCE</scope>
    <source>
        <strain evidence="2">YC3-6</strain>
    </source>
</reference>
<dbReference type="InterPro" id="IPR027417">
    <property type="entry name" value="P-loop_NTPase"/>
</dbReference>
<dbReference type="RefSeq" id="WP_199704231.1">
    <property type="nucleotide sequence ID" value="NZ_JAEMNV010000003.1"/>
</dbReference>
<dbReference type="EMBL" id="JAEMNV010000003">
    <property type="protein sequence ID" value="MBJ8339484.1"/>
    <property type="molecule type" value="Genomic_DNA"/>
</dbReference>
<evidence type="ECO:0000313" key="3">
    <source>
        <dbReference type="Proteomes" id="UP000655868"/>
    </source>
</evidence>
<dbReference type="AlphaFoldDB" id="A0A934NQI5"/>
<keyword evidence="3" id="KW-1185">Reference proteome</keyword>
<sequence>MTRRNGASIDEARELVHAARRALGHDPGLRAQLDECLQRLDQPLRIALAGSLKAGKSTLLNALVGQDIAPTDATECTRVVTWYRSGSTPTVTAWHDGGRRANVLVQRREGGLTFDLGPLTAAQVDRLEVEWPASALADTTVIDTPGTSSLSLDVSARTLDLLTPENAASGADAVVYLLRSLSANDVAFLGRIGSHVGAESGPLGVVGVVSRADEVGAGRIDAMGSAKDMAERFATELERTGLCQAVVPVAGLLAFAARTLRQSEFVAFQALAQVPVEDMQIALLSADRFARPDSPLPVDAAMRAALVRRFGLFGIRLSITLIKLGVSDSPTLAAQLVERSGLDELRQLIDVQFGQRAEQLKTHSALVALERVLTSHPTALSVPAAADLIPAIRRMLADVHGFNELRLLGRLRTSKVALPAADVTELTRLVGGFGIDPNVRLGLEAGTGPEQQRAAAMIAVRKWRARAAHPLLDQFTAKACETAARSAEGVLGRFL</sequence>
<evidence type="ECO:0000259" key="1">
    <source>
        <dbReference type="Pfam" id="PF00350"/>
    </source>
</evidence>
<feature type="domain" description="Dynamin N-terminal" evidence="1">
    <location>
        <begin position="46"/>
        <end position="149"/>
    </location>
</feature>
<name>A0A934NQI5_9NOCA</name>
<evidence type="ECO:0000313" key="2">
    <source>
        <dbReference type="EMBL" id="MBJ8339484.1"/>
    </source>
</evidence>
<accession>A0A934NQI5</accession>
<dbReference type="Proteomes" id="UP000655868">
    <property type="component" value="Unassembled WGS sequence"/>
</dbReference>
<organism evidence="2 3">
    <name type="scientific">Antrihabitans stalagmiti</name>
    <dbReference type="NCBI Taxonomy" id="2799499"/>
    <lineage>
        <taxon>Bacteria</taxon>
        <taxon>Bacillati</taxon>
        <taxon>Actinomycetota</taxon>
        <taxon>Actinomycetes</taxon>
        <taxon>Mycobacteriales</taxon>
        <taxon>Nocardiaceae</taxon>
        <taxon>Antrihabitans</taxon>
    </lineage>
</organism>
<protein>
    <submittedName>
        <fullName evidence="2">Dynamin family protein</fullName>
    </submittedName>
</protein>
<dbReference type="Pfam" id="PF00350">
    <property type="entry name" value="Dynamin_N"/>
    <property type="match status" value="1"/>
</dbReference>
<gene>
    <name evidence="2" type="ORF">JGU71_11360</name>
</gene>
<comment type="caution">
    <text evidence="2">The sequence shown here is derived from an EMBL/GenBank/DDBJ whole genome shotgun (WGS) entry which is preliminary data.</text>
</comment>
<dbReference type="SUPFAM" id="SSF52540">
    <property type="entry name" value="P-loop containing nucleoside triphosphate hydrolases"/>
    <property type="match status" value="1"/>
</dbReference>
<dbReference type="Gene3D" id="3.40.50.300">
    <property type="entry name" value="P-loop containing nucleotide triphosphate hydrolases"/>
    <property type="match status" value="1"/>
</dbReference>
<proteinExistence type="predicted"/>
<dbReference type="InterPro" id="IPR045063">
    <property type="entry name" value="Dynamin_N"/>
</dbReference>